<dbReference type="SUPFAM" id="SSF100910">
    <property type="entry name" value="Chemosensory protein Csp2"/>
    <property type="match status" value="1"/>
</dbReference>
<sequence length="139" mass="15830">MTIRNIEMMQLKFFFLLCCAAVALAQDKYTGKYDNIDLDEILQNRRLLLGYSNCVLDKGPCNAEGKELRSHLEEAINDGCSKCTDAQKKGANKVIDHLIKNELDIWREMTAKFDPDGNFRRKYEAEAVKRGIIIPEEGA</sequence>
<evidence type="ECO:0000313" key="2">
    <source>
        <dbReference type="EMBL" id="QGH51249.1"/>
    </source>
</evidence>
<proteinExistence type="evidence at transcript level"/>
<dbReference type="PANTHER" id="PTHR11257:SF12">
    <property type="entry name" value="EJACULATORY BULB-SPECIFIC PROTEIN 3-RELATED"/>
    <property type="match status" value="1"/>
</dbReference>
<dbReference type="InterPro" id="IPR005055">
    <property type="entry name" value="A10/PebIII"/>
</dbReference>
<dbReference type="InterPro" id="IPR036682">
    <property type="entry name" value="OS_D_A10/PebIII_sf"/>
</dbReference>
<dbReference type="EMBL" id="MK821135">
    <property type="protein sequence ID" value="QGH51249.1"/>
    <property type="molecule type" value="mRNA"/>
</dbReference>
<keyword evidence="1" id="KW-0732">Signal</keyword>
<accession>A0A5Q2USY3</accession>
<dbReference type="PANTHER" id="PTHR11257">
    <property type="entry name" value="CHEMOSENSORY PROTEIN-RELATED"/>
    <property type="match status" value="1"/>
</dbReference>
<reference evidence="2" key="1">
    <citation type="submission" date="2019-04" db="EMBL/GenBank/DDBJ databases">
        <title>Chemosensory genes of Conopomorpha sinensis.</title>
        <authorList>
            <person name="Li P."/>
            <person name="Liu Y."/>
            <person name="Wang S."/>
            <person name="Sun H."/>
        </authorList>
    </citation>
    <scope>NUCLEOTIDE SEQUENCE</scope>
</reference>
<name>A0A5Q2USY3_9NEOP</name>
<dbReference type="Pfam" id="PF03392">
    <property type="entry name" value="OS-D"/>
    <property type="match status" value="1"/>
</dbReference>
<dbReference type="AlphaFoldDB" id="A0A5Q2USY3"/>
<organism evidence="2">
    <name type="scientific">Conopomorpha sinensis</name>
    <name type="common">litch fruit borer</name>
    <dbReference type="NCBI Taxonomy" id="940481"/>
    <lineage>
        <taxon>Eukaryota</taxon>
        <taxon>Metazoa</taxon>
        <taxon>Ecdysozoa</taxon>
        <taxon>Arthropoda</taxon>
        <taxon>Hexapoda</taxon>
        <taxon>Insecta</taxon>
        <taxon>Pterygota</taxon>
        <taxon>Neoptera</taxon>
        <taxon>Endopterygota</taxon>
        <taxon>Lepidoptera</taxon>
        <taxon>Glossata</taxon>
        <taxon>Ditrysia</taxon>
        <taxon>Tineoidea</taxon>
        <taxon>Gracillariidae</taxon>
        <taxon>Conopomorpha</taxon>
    </lineage>
</organism>
<evidence type="ECO:0000256" key="1">
    <source>
        <dbReference type="SAM" id="SignalP"/>
    </source>
</evidence>
<feature type="signal peptide" evidence="1">
    <location>
        <begin position="1"/>
        <end position="25"/>
    </location>
</feature>
<dbReference type="Gene3D" id="1.10.2080.10">
    <property type="entry name" value="Insect odorant-binding protein A10/Ejaculatory bulb-specific protein 3"/>
    <property type="match status" value="1"/>
</dbReference>
<feature type="chain" id="PRO_5024445723" evidence="1">
    <location>
        <begin position="26"/>
        <end position="139"/>
    </location>
</feature>
<protein>
    <submittedName>
        <fullName evidence="2">Putative chemosensory protein 6</fullName>
    </submittedName>
</protein>